<organism evidence="2 3">
    <name type="scientific">Trichormus variabilis SAG 1403-4b</name>
    <dbReference type="NCBI Taxonomy" id="447716"/>
    <lineage>
        <taxon>Bacteria</taxon>
        <taxon>Bacillati</taxon>
        <taxon>Cyanobacteriota</taxon>
        <taxon>Cyanophyceae</taxon>
        <taxon>Nostocales</taxon>
        <taxon>Nostocaceae</taxon>
        <taxon>Trichormus</taxon>
    </lineage>
</organism>
<dbReference type="EMBL" id="RSCM01000006">
    <property type="protein sequence ID" value="RUS96741.1"/>
    <property type="molecule type" value="Genomic_DNA"/>
</dbReference>
<proteinExistence type="predicted"/>
<name>A0A3S1APE7_ANAVA</name>
<dbReference type="RefSeq" id="WP_309296884.1">
    <property type="nucleotide sequence ID" value="NZ_RSCM01000006.1"/>
</dbReference>
<comment type="caution">
    <text evidence="2">The sequence shown here is derived from an EMBL/GenBank/DDBJ whole genome shotgun (WGS) entry which is preliminary data.</text>
</comment>
<reference evidence="2 3" key="1">
    <citation type="journal article" date="2019" name="Genome Biol. Evol.">
        <title>Day and night: Metabolic profiles and evolutionary relationships of six axenic non-marine cyanobacteria.</title>
        <authorList>
            <person name="Will S.E."/>
            <person name="Henke P."/>
            <person name="Boedeker C."/>
            <person name="Huang S."/>
            <person name="Brinkmann H."/>
            <person name="Rohde M."/>
            <person name="Jarek M."/>
            <person name="Friedl T."/>
            <person name="Seufert S."/>
            <person name="Schumacher M."/>
            <person name="Overmann J."/>
            <person name="Neumann-Schaal M."/>
            <person name="Petersen J."/>
        </authorList>
    </citation>
    <scope>NUCLEOTIDE SEQUENCE [LARGE SCALE GENOMIC DNA]</scope>
    <source>
        <strain evidence="2 3">SAG 1403-4b</strain>
    </source>
</reference>
<evidence type="ECO:0000313" key="3">
    <source>
        <dbReference type="Proteomes" id="UP000276103"/>
    </source>
</evidence>
<dbReference type="Proteomes" id="UP000276103">
    <property type="component" value="Unassembled WGS sequence"/>
</dbReference>
<protein>
    <submittedName>
        <fullName evidence="2">Uncharacterized protein</fullName>
    </submittedName>
</protein>
<accession>A0A3S1APE7</accession>
<dbReference type="AlphaFoldDB" id="A0A3S1APE7"/>
<feature type="compositionally biased region" description="Polar residues" evidence="1">
    <location>
        <begin position="25"/>
        <end position="34"/>
    </location>
</feature>
<evidence type="ECO:0000256" key="1">
    <source>
        <dbReference type="SAM" id="MobiDB-lite"/>
    </source>
</evidence>
<feature type="region of interest" description="Disordered" evidence="1">
    <location>
        <begin position="1"/>
        <end position="34"/>
    </location>
</feature>
<gene>
    <name evidence="2" type="ORF">DSM107003_21470</name>
</gene>
<evidence type="ECO:0000313" key="2">
    <source>
        <dbReference type="EMBL" id="RUS96741.1"/>
    </source>
</evidence>
<sequence length="104" mass="11721">MIAPFQIPKSDRTQISNDKIKKTQDNPPMTTTLVKPSQFLPEGICIKHINNLMLFKFSDKLGERMQELLDKNKLDTLTPEEAIELEAIGELDDIFSYINGAVAA</sequence>
<keyword evidence="3" id="KW-1185">Reference proteome</keyword>